<dbReference type="InterPro" id="IPR001920">
    <property type="entry name" value="Asp/Glu_race"/>
</dbReference>
<evidence type="ECO:0000256" key="2">
    <source>
        <dbReference type="ARBA" id="ARBA00023235"/>
    </source>
</evidence>
<evidence type="ECO:0000313" key="4">
    <source>
        <dbReference type="Proteomes" id="UP000321501"/>
    </source>
</evidence>
<dbReference type="Gene3D" id="3.40.50.1860">
    <property type="match status" value="2"/>
</dbReference>
<dbReference type="InterPro" id="IPR018187">
    <property type="entry name" value="Asp/Glu_racemase_AS_1"/>
</dbReference>
<proteinExistence type="inferred from homology"/>
<gene>
    <name evidence="3" type="ORF">JMUB3934_0511</name>
</gene>
<dbReference type="EMBL" id="AP019835">
    <property type="protein sequence ID" value="BBM49216.1"/>
    <property type="molecule type" value="Genomic_DNA"/>
</dbReference>
<dbReference type="InterPro" id="IPR004380">
    <property type="entry name" value="Asp_race"/>
</dbReference>
<dbReference type="SUPFAM" id="SSF53681">
    <property type="entry name" value="Aspartate/glutamate racemase"/>
    <property type="match status" value="2"/>
</dbReference>
<dbReference type="PANTHER" id="PTHR21198:SF7">
    <property type="entry name" value="ASPARTATE-GLUTAMATE RACEMASE FAMILY"/>
    <property type="match status" value="1"/>
</dbReference>
<evidence type="ECO:0000256" key="1">
    <source>
        <dbReference type="ARBA" id="ARBA00007847"/>
    </source>
</evidence>
<dbReference type="Pfam" id="PF01177">
    <property type="entry name" value="Asp_Glu_race"/>
    <property type="match status" value="1"/>
</dbReference>
<dbReference type="PANTHER" id="PTHR21198">
    <property type="entry name" value="GLUTAMATE RACEMASE"/>
    <property type="match status" value="1"/>
</dbReference>
<dbReference type="PROSITE" id="PS00923">
    <property type="entry name" value="ASP_GLU_RACEMASE_1"/>
    <property type="match status" value="1"/>
</dbReference>
<dbReference type="GO" id="GO:0047661">
    <property type="term" value="F:amino-acid racemase activity"/>
    <property type="evidence" value="ECO:0007669"/>
    <property type="project" value="InterPro"/>
</dbReference>
<keyword evidence="2" id="KW-0413">Isomerase</keyword>
<dbReference type="InterPro" id="IPR015942">
    <property type="entry name" value="Asp/Glu/hydantoin_racemase"/>
</dbReference>
<protein>
    <submittedName>
        <fullName evidence="3">Aspartate racemase</fullName>
    </submittedName>
</protein>
<reference evidence="3 4" key="1">
    <citation type="submission" date="2019-07" db="EMBL/GenBank/DDBJ databases">
        <title>Complete Genome Sequence of Leptotrichia wadei Strain JMUB3934.</title>
        <authorList>
            <person name="Watanabe S."/>
            <person name="Cui L."/>
        </authorList>
    </citation>
    <scope>NUCLEOTIDE SEQUENCE [LARGE SCALE GENOMIC DNA]</scope>
    <source>
        <strain evidence="3 4">JMUB3934</strain>
    </source>
</reference>
<sequence>MKTIGLIGGMSWESTVTYYKIINETVKEKLGGLHSAKCILYSVDFQEIEECQANGNWEKSGEILGEAANNLEKAGADFIVICTNTMHKVINQIKEKISIPILHIAEMTAEKILEKGLKNIALLGTKYTMEQDFYKSKLIEKEINVIIPDKNDIEIINKVIYDELCLGTINSNSKKKFLEIVDKLRSKGAEGIILGCTEIGLLIKNEDTDVPLFDTAVIHAEEAAIYSIL</sequence>
<dbReference type="NCBIfam" id="TIGR00035">
    <property type="entry name" value="asp_race"/>
    <property type="match status" value="1"/>
</dbReference>
<name>A0A510KC13_9FUSO</name>
<evidence type="ECO:0000313" key="3">
    <source>
        <dbReference type="EMBL" id="BBM49216.1"/>
    </source>
</evidence>
<organism evidence="3 4">
    <name type="scientific">Leptotrichia wadei</name>
    <dbReference type="NCBI Taxonomy" id="157687"/>
    <lineage>
        <taxon>Bacteria</taxon>
        <taxon>Fusobacteriati</taxon>
        <taxon>Fusobacteriota</taxon>
        <taxon>Fusobacteriia</taxon>
        <taxon>Fusobacteriales</taxon>
        <taxon>Leptotrichiaceae</taxon>
        <taxon>Leptotrichia</taxon>
    </lineage>
</organism>
<accession>A0A510KC13</accession>
<comment type="similarity">
    <text evidence="1">Belongs to the aspartate/glutamate racemases family.</text>
</comment>
<dbReference type="Proteomes" id="UP000321501">
    <property type="component" value="Chromosome"/>
</dbReference>
<dbReference type="AlphaFoldDB" id="A0A510KC13"/>
<dbReference type="RefSeq" id="WP_146963780.1">
    <property type="nucleotide sequence ID" value="NZ_AP019835.1"/>
</dbReference>